<evidence type="ECO:0000313" key="2">
    <source>
        <dbReference type="Proteomes" id="UP000538566"/>
    </source>
</evidence>
<dbReference type="EMBL" id="JACHOA010000008">
    <property type="protein sequence ID" value="MBB4615406.1"/>
    <property type="molecule type" value="Genomic_DNA"/>
</dbReference>
<keyword evidence="2" id="KW-1185">Reference proteome</keyword>
<sequence length="71" mass="7766">MVWPSIISYTAATWAKSLIIEKQTIAPASFIWSRLHPATRVQKAAIALRTYSARPSKFTASSSADLMPTGN</sequence>
<accession>A0A7W7EVU8</accession>
<dbReference type="Proteomes" id="UP000538566">
    <property type="component" value="Unassembled WGS sequence"/>
</dbReference>
<reference evidence="1 2" key="1">
    <citation type="submission" date="2020-08" db="EMBL/GenBank/DDBJ databases">
        <title>Genomic Encyclopedia of Type Strains, Phase IV (KMG-IV): sequencing the most valuable type-strain genomes for metagenomic binning, comparative biology and taxonomic classification.</title>
        <authorList>
            <person name="Goeker M."/>
        </authorList>
    </citation>
    <scope>NUCLEOTIDE SEQUENCE [LARGE SCALE GENOMIC DNA]</scope>
    <source>
        <strain evidence="1 2">DSM 17507</strain>
    </source>
</reference>
<evidence type="ECO:0000313" key="1">
    <source>
        <dbReference type="EMBL" id="MBB4615406.1"/>
    </source>
</evidence>
<gene>
    <name evidence="1" type="ORF">GGR37_003702</name>
</gene>
<protein>
    <submittedName>
        <fullName evidence="1">Uncharacterized protein</fullName>
    </submittedName>
</protein>
<proteinExistence type="predicted"/>
<dbReference type="RefSeq" id="WP_183661250.1">
    <property type="nucleotide sequence ID" value="NZ_JACHOA010000008.1"/>
</dbReference>
<name>A0A7W7EVU8_9SPHN</name>
<organism evidence="1 2">
    <name type="scientific">Novosphingobium taihuense</name>
    <dbReference type="NCBI Taxonomy" id="260085"/>
    <lineage>
        <taxon>Bacteria</taxon>
        <taxon>Pseudomonadati</taxon>
        <taxon>Pseudomonadota</taxon>
        <taxon>Alphaproteobacteria</taxon>
        <taxon>Sphingomonadales</taxon>
        <taxon>Sphingomonadaceae</taxon>
        <taxon>Novosphingobium</taxon>
    </lineage>
</organism>
<dbReference type="AlphaFoldDB" id="A0A7W7EVU8"/>
<comment type="caution">
    <text evidence="1">The sequence shown here is derived from an EMBL/GenBank/DDBJ whole genome shotgun (WGS) entry which is preliminary data.</text>
</comment>